<dbReference type="EMBL" id="CP069189">
    <property type="protein sequence ID" value="QRV17454.1"/>
    <property type="molecule type" value="Genomic_DNA"/>
</dbReference>
<keyword evidence="5" id="KW-1185">Reference proteome</keyword>
<dbReference type="Proteomes" id="UP000637819">
    <property type="component" value="Plasmid pHTS138"/>
</dbReference>
<dbReference type="RefSeq" id="WP_204749489.1">
    <property type="nucleotide sequence ID" value="NZ_CP069189.1"/>
</dbReference>
<gene>
    <name evidence="4" type="ORF">JMJ58_21095</name>
</gene>
<proteinExistence type="predicted"/>
<dbReference type="InterPro" id="IPR007050">
    <property type="entry name" value="HTH_bacterioopsin"/>
</dbReference>
<dbReference type="PANTHER" id="PTHR34236:SF1">
    <property type="entry name" value="DIMETHYL SULFOXIDE REDUCTASE TRANSCRIPTIONAL ACTIVATOR"/>
    <property type="match status" value="1"/>
</dbReference>
<keyword evidence="1" id="KW-0805">Transcription regulation</keyword>
<sequence>MPSPERSDEALHVSIDLWYPDCWEIKITERLDVGILGYGIYMTGSEVATLFTIYADDHESVMEGIEAIRASENVHSVSQMTSGFRQTSVPKPGNATRELLVVHDGRKQISQPITSRGFVCTGPIDIRGGREYWSLATNHDRKTVRVKLDEVREQMGAEINVRSLKQKSRGTAPTTLPVDQFTQRQLEVFQLARERGYYEYPKETTAGELADELGITTSTLHEHLHKVEAVLLGGNGLMRLE</sequence>
<dbReference type="AlphaFoldDB" id="A0A8T8E6G4"/>
<keyword evidence="2" id="KW-0804">Transcription</keyword>
<dbReference type="KEGG" id="hsal:JMJ58_21095"/>
<evidence type="ECO:0000256" key="1">
    <source>
        <dbReference type="ARBA" id="ARBA00023015"/>
    </source>
</evidence>
<evidence type="ECO:0000313" key="4">
    <source>
        <dbReference type="EMBL" id="QRV17454.1"/>
    </source>
</evidence>
<dbReference type="PANTHER" id="PTHR34236">
    <property type="entry name" value="DIMETHYL SULFOXIDE REDUCTASE TRANSCRIPTIONAL ACTIVATOR"/>
    <property type="match status" value="1"/>
</dbReference>
<keyword evidence="4" id="KW-0614">Plasmid</keyword>
<evidence type="ECO:0000313" key="5">
    <source>
        <dbReference type="Proteomes" id="UP000637819"/>
    </source>
</evidence>
<dbReference type="Pfam" id="PF04967">
    <property type="entry name" value="HTH_10"/>
    <property type="match status" value="1"/>
</dbReference>
<name>A0A8T8E6G4_9EURY</name>
<dbReference type="InterPro" id="IPR036388">
    <property type="entry name" value="WH-like_DNA-bd_sf"/>
</dbReference>
<protein>
    <submittedName>
        <fullName evidence="4">Helix-turn-helix domain-containing protein</fullName>
    </submittedName>
</protein>
<geneLocation type="plasmid" evidence="4 5">
    <name>pHTS138</name>
</geneLocation>
<reference evidence="4 5" key="1">
    <citation type="submission" date="2021-01" db="EMBL/GenBank/DDBJ databases">
        <title>Genome Sequence and Methylation Pattern of Haloterrigena salifodinae BOL5-1, An Extremely Halophilic Archaeon from a Bolivian Salt Mine.</title>
        <authorList>
            <person name="DasSarma P."/>
            <person name="Anton B.P."/>
            <person name="DasSarma S.L."/>
            <person name="von Ehrenheim H.A.L."/>
            <person name="Martinez F.L."/>
            <person name="Guzman D."/>
            <person name="Roberts R.J."/>
            <person name="DasSarma S."/>
        </authorList>
    </citation>
    <scope>NUCLEOTIDE SEQUENCE [LARGE SCALE GENOMIC DNA]</scope>
    <source>
        <strain evidence="4 5">BOL5-1</strain>
        <plasmid evidence="4 5">pHTS138</plasmid>
    </source>
</reference>
<accession>A0A8T8E6G4</accession>
<evidence type="ECO:0000256" key="2">
    <source>
        <dbReference type="ARBA" id="ARBA00023163"/>
    </source>
</evidence>
<feature type="domain" description="HTH bat-type" evidence="3">
    <location>
        <begin position="181"/>
        <end position="231"/>
    </location>
</feature>
<evidence type="ECO:0000259" key="3">
    <source>
        <dbReference type="Pfam" id="PF04967"/>
    </source>
</evidence>
<organism evidence="4 5">
    <name type="scientific">Haloterrigena salifodinae</name>
    <dbReference type="NCBI Taxonomy" id="2675099"/>
    <lineage>
        <taxon>Archaea</taxon>
        <taxon>Methanobacteriati</taxon>
        <taxon>Methanobacteriota</taxon>
        <taxon>Stenosarchaea group</taxon>
        <taxon>Halobacteria</taxon>
        <taxon>Halobacteriales</taxon>
        <taxon>Natrialbaceae</taxon>
        <taxon>Haloterrigena</taxon>
    </lineage>
</organism>
<dbReference type="GeneID" id="62877677"/>
<dbReference type="Gene3D" id="1.10.10.10">
    <property type="entry name" value="Winged helix-like DNA-binding domain superfamily/Winged helix DNA-binding domain"/>
    <property type="match status" value="1"/>
</dbReference>
<dbReference type="OrthoDB" id="181730at2157"/>